<organism evidence="2 3">
    <name type="scientific">Virgibacillus natechei</name>
    <dbReference type="NCBI Taxonomy" id="1216297"/>
    <lineage>
        <taxon>Bacteria</taxon>
        <taxon>Bacillati</taxon>
        <taxon>Bacillota</taxon>
        <taxon>Bacilli</taxon>
        <taxon>Bacillales</taxon>
        <taxon>Bacillaceae</taxon>
        <taxon>Virgibacillus</taxon>
    </lineage>
</organism>
<evidence type="ECO:0000313" key="3">
    <source>
        <dbReference type="Proteomes" id="UP001519345"/>
    </source>
</evidence>
<name>A0ABS4IJ23_9BACI</name>
<keyword evidence="3" id="KW-1185">Reference proteome</keyword>
<accession>A0ABS4IJ23</accession>
<reference evidence="2 3" key="1">
    <citation type="submission" date="2021-03" db="EMBL/GenBank/DDBJ databases">
        <title>Genomic Encyclopedia of Type Strains, Phase IV (KMG-IV): sequencing the most valuable type-strain genomes for metagenomic binning, comparative biology and taxonomic classification.</title>
        <authorList>
            <person name="Goeker M."/>
        </authorList>
    </citation>
    <scope>NUCLEOTIDE SEQUENCE [LARGE SCALE GENOMIC DNA]</scope>
    <source>
        <strain evidence="2 3">DSM 25609</strain>
    </source>
</reference>
<evidence type="ECO:0000313" key="2">
    <source>
        <dbReference type="EMBL" id="MBP1970920.1"/>
    </source>
</evidence>
<feature type="transmembrane region" description="Helical" evidence="1">
    <location>
        <begin position="30"/>
        <end position="51"/>
    </location>
</feature>
<dbReference type="Proteomes" id="UP001519345">
    <property type="component" value="Unassembled WGS sequence"/>
</dbReference>
<keyword evidence="1" id="KW-0812">Transmembrane</keyword>
<protein>
    <submittedName>
        <fullName evidence="2">Large-conductance mechanosensitive channel</fullName>
    </submittedName>
</protein>
<keyword evidence="1" id="KW-0472">Membrane</keyword>
<evidence type="ECO:0000256" key="1">
    <source>
        <dbReference type="SAM" id="Phobius"/>
    </source>
</evidence>
<dbReference type="EMBL" id="JAGGKX010000018">
    <property type="protein sequence ID" value="MBP1970920.1"/>
    <property type="molecule type" value="Genomic_DNA"/>
</dbReference>
<gene>
    <name evidence="2" type="ORF">J2Z83_003056</name>
</gene>
<comment type="caution">
    <text evidence="2">The sequence shown here is derived from an EMBL/GenBank/DDBJ whole genome shotgun (WGS) entry which is preliminary data.</text>
</comment>
<proteinExistence type="predicted"/>
<dbReference type="RefSeq" id="WP_264917259.1">
    <property type="nucleotide sequence ID" value="NZ_CP110224.1"/>
</dbReference>
<keyword evidence="1" id="KW-1133">Transmembrane helix</keyword>
<sequence length="77" mass="8786">MEYVVLIYVIIGPFNGIKQGGVFMFMWGDFIVQLVFLIILVVIVALVVLVIRKFSKRSKQLDRIEKKLDDIAANKDG</sequence>